<dbReference type="AlphaFoldDB" id="A0A558BAI3"/>
<dbReference type="EMBL" id="VMRX01000021">
    <property type="protein sequence ID" value="TVT33518.1"/>
    <property type="molecule type" value="Genomic_DNA"/>
</dbReference>
<comment type="caution">
    <text evidence="1">The sequence shown here is derived from an EMBL/GenBank/DDBJ whole genome shotgun (WGS) entry which is preliminary data.</text>
</comment>
<protein>
    <submittedName>
        <fullName evidence="1">Uncharacterized protein</fullName>
    </submittedName>
</protein>
<evidence type="ECO:0000313" key="1">
    <source>
        <dbReference type="EMBL" id="TVT33518.1"/>
    </source>
</evidence>
<organism evidence="1 2">
    <name type="scientific">Marinobacter vinifirmus</name>
    <dbReference type="NCBI Taxonomy" id="355591"/>
    <lineage>
        <taxon>Bacteria</taxon>
        <taxon>Pseudomonadati</taxon>
        <taxon>Pseudomonadota</taxon>
        <taxon>Gammaproteobacteria</taxon>
        <taxon>Pseudomonadales</taxon>
        <taxon>Marinobacteraceae</taxon>
        <taxon>Marinobacter</taxon>
    </lineage>
</organism>
<dbReference type="Proteomes" id="UP000319142">
    <property type="component" value="Unassembled WGS sequence"/>
</dbReference>
<name>A0A558BAI3_9GAMM</name>
<proteinExistence type="predicted"/>
<accession>A0A558BAI3</accession>
<reference evidence="1 2" key="1">
    <citation type="submission" date="2019-07" db="EMBL/GenBank/DDBJ databases">
        <title>The pathways for chlorine oxyanion respiration interact through the shared metabolite chlorate.</title>
        <authorList>
            <person name="Barnum T.P."/>
            <person name="Cheng Y."/>
            <person name="Hill K.A."/>
            <person name="Lucas L.N."/>
            <person name="Carlson H.K."/>
            <person name="Coates J.D."/>
        </authorList>
    </citation>
    <scope>NUCLEOTIDE SEQUENCE [LARGE SCALE GENOMIC DNA]</scope>
    <source>
        <strain evidence="1">UCB</strain>
    </source>
</reference>
<evidence type="ECO:0000313" key="2">
    <source>
        <dbReference type="Proteomes" id="UP000319142"/>
    </source>
</evidence>
<sequence>MPVKLSTSLLIVSATLTICGHAYSKQATRIVGDANAAIFSPLLARNHDSERENITVENHSSRSPRQVQFSASSSAGSINGIEEAINSYSEHLASKYSGAEYLHGRRTVEIDFDEQGATGLVALIIIEGFYGGNSSIPHLVVFRNHHGSYIPVDTVVIEGAHDVTVTDSDLLTVESLTHAIDDPRCCPSIEVTHRYSVINDQLMRLD</sequence>
<gene>
    <name evidence="1" type="ORF">FHK81_08730</name>
</gene>
<dbReference type="RefSeq" id="WP_273133437.1">
    <property type="nucleotide sequence ID" value="NZ_VMRX01000021.1"/>
</dbReference>